<name>A0A0V1KYG9_9BILA</name>
<sequence>MRSIIAHYECLTEESDIEIVEFDYEEKIALQQTYYTDRPCIKLIKGKSCRRRRRGFLGFPTVMGSCFTTCNQPSRGSPNLSIEQNHPQYFNKMKVETLKQNRFAPKENLRFSLSAGELKLLRWLWKQMKQVHQGLASAKLFQIIFATCPEIKRFFGLAKDTIDMIINSLSYDNEQLAQLMIAFGCQHSFYTRRNFDPKYWNVFGDAMLHLVDDLPLKAFKRYRAKSIWFRFVYFVISHMQLGYTSTKRKRICRRNVKDNKDYR</sequence>
<evidence type="ECO:0000313" key="2">
    <source>
        <dbReference type="EMBL" id="KRZ52365.1"/>
    </source>
</evidence>
<keyword evidence="3" id="KW-1185">Reference proteome</keyword>
<dbReference type="PANTHER" id="PTHR47768">
    <property type="entry name" value="GLOBIN RELATED-RELATED"/>
    <property type="match status" value="1"/>
</dbReference>
<dbReference type="CDD" id="cd01040">
    <property type="entry name" value="Mb-like"/>
    <property type="match status" value="1"/>
</dbReference>
<protein>
    <recommendedName>
        <fullName evidence="4">Globin family profile domain-containing protein</fullName>
    </recommendedName>
</protein>
<dbReference type="SUPFAM" id="SSF46458">
    <property type="entry name" value="Globin-like"/>
    <property type="match status" value="1"/>
</dbReference>
<dbReference type="AlphaFoldDB" id="A0A0V1KYG9"/>
<accession>A0A0V1KYG9</accession>
<evidence type="ECO:0000256" key="1">
    <source>
        <dbReference type="SAM" id="Phobius"/>
    </source>
</evidence>
<organism evidence="2 3">
    <name type="scientific">Trichinella nativa</name>
    <dbReference type="NCBI Taxonomy" id="6335"/>
    <lineage>
        <taxon>Eukaryota</taxon>
        <taxon>Metazoa</taxon>
        <taxon>Ecdysozoa</taxon>
        <taxon>Nematoda</taxon>
        <taxon>Enoplea</taxon>
        <taxon>Dorylaimia</taxon>
        <taxon>Trichinellida</taxon>
        <taxon>Trichinellidae</taxon>
        <taxon>Trichinella</taxon>
    </lineage>
</organism>
<evidence type="ECO:0008006" key="4">
    <source>
        <dbReference type="Google" id="ProtNLM"/>
    </source>
</evidence>
<dbReference type="InterPro" id="IPR044399">
    <property type="entry name" value="Mb-like_M"/>
</dbReference>
<keyword evidence="1" id="KW-0472">Membrane</keyword>
<proteinExistence type="predicted"/>
<feature type="transmembrane region" description="Helical" evidence="1">
    <location>
        <begin position="227"/>
        <end position="244"/>
    </location>
</feature>
<dbReference type="GO" id="GO:0020037">
    <property type="term" value="F:heme binding"/>
    <property type="evidence" value="ECO:0007669"/>
    <property type="project" value="InterPro"/>
</dbReference>
<dbReference type="GO" id="GO:0019825">
    <property type="term" value="F:oxygen binding"/>
    <property type="evidence" value="ECO:0007669"/>
    <property type="project" value="InterPro"/>
</dbReference>
<dbReference type="InterPro" id="IPR053341">
    <property type="entry name" value="Oxidative_stress_globin-like"/>
</dbReference>
<keyword evidence="1" id="KW-1133">Transmembrane helix</keyword>
<comment type="caution">
    <text evidence="2">The sequence shown here is derived from an EMBL/GenBank/DDBJ whole genome shotgun (WGS) entry which is preliminary data.</text>
</comment>
<reference evidence="2 3" key="1">
    <citation type="submission" date="2015-05" db="EMBL/GenBank/DDBJ databases">
        <title>Evolution of Trichinella species and genotypes.</title>
        <authorList>
            <person name="Korhonen P.K."/>
            <person name="Edoardo P."/>
            <person name="Giuseppe L.R."/>
            <person name="Gasser R.B."/>
        </authorList>
    </citation>
    <scope>NUCLEOTIDE SEQUENCE [LARGE SCALE GENOMIC DNA]</scope>
    <source>
        <strain evidence="2">ISS10</strain>
    </source>
</reference>
<dbReference type="Proteomes" id="UP000054721">
    <property type="component" value="Unassembled WGS sequence"/>
</dbReference>
<dbReference type="Gene3D" id="1.10.490.10">
    <property type="entry name" value="Globins"/>
    <property type="match status" value="1"/>
</dbReference>
<gene>
    <name evidence="2" type="ORF">T02_16304</name>
</gene>
<dbReference type="EMBL" id="JYDW01000195">
    <property type="protein sequence ID" value="KRZ52365.1"/>
    <property type="molecule type" value="Genomic_DNA"/>
</dbReference>
<evidence type="ECO:0000313" key="3">
    <source>
        <dbReference type="Proteomes" id="UP000054721"/>
    </source>
</evidence>
<keyword evidence="1" id="KW-0812">Transmembrane</keyword>
<dbReference type="InterPro" id="IPR009050">
    <property type="entry name" value="Globin-like_sf"/>
</dbReference>
<dbReference type="OrthoDB" id="2015333at2759"/>
<dbReference type="InterPro" id="IPR012292">
    <property type="entry name" value="Globin/Proto"/>
</dbReference>